<name>A0A497EQ52_9CREN</name>
<evidence type="ECO:0000313" key="2">
    <source>
        <dbReference type="Proteomes" id="UP000278475"/>
    </source>
</evidence>
<evidence type="ECO:0000313" key="1">
    <source>
        <dbReference type="EMBL" id="RLE49319.1"/>
    </source>
</evidence>
<dbReference type="Proteomes" id="UP000278475">
    <property type="component" value="Unassembled WGS sequence"/>
</dbReference>
<organism evidence="1 2">
    <name type="scientific">Thermoproteota archaeon</name>
    <dbReference type="NCBI Taxonomy" id="2056631"/>
    <lineage>
        <taxon>Archaea</taxon>
        <taxon>Thermoproteota</taxon>
    </lineage>
</organism>
<dbReference type="EMBL" id="QMQV01000041">
    <property type="protein sequence ID" value="RLE49319.1"/>
    <property type="molecule type" value="Genomic_DNA"/>
</dbReference>
<dbReference type="AlphaFoldDB" id="A0A497EQ52"/>
<protein>
    <recommendedName>
        <fullName evidence="3">MAGE domain-containing protein</fullName>
    </recommendedName>
</protein>
<accession>A0A497EQ52</accession>
<sequence>MSEEALARKLRKAAHLILFQHHRYPGAKGWELRKVVGKDYMKVIKLLKERLSELGLDIKIVSEEGENVESLSEMQLDKARFYIVSKHPLTLSEASLAGWRLDSLAVLAAAIAFIASRHGKAPKKEVEKMLSEKFPEWKVSMELDRFIKRGYLAEDEEGMVYLGWRTKAEVDLKALLENIAGGQVS</sequence>
<proteinExistence type="predicted"/>
<reference evidence="1 2" key="1">
    <citation type="submission" date="2018-06" db="EMBL/GenBank/DDBJ databases">
        <title>Extensive metabolic versatility and redundancy in microbially diverse, dynamic hydrothermal sediments.</title>
        <authorList>
            <person name="Dombrowski N."/>
            <person name="Teske A."/>
            <person name="Baker B.J."/>
        </authorList>
    </citation>
    <scope>NUCLEOTIDE SEQUENCE [LARGE SCALE GENOMIC DNA]</scope>
    <source>
        <strain evidence="1">B66_G16</strain>
    </source>
</reference>
<comment type="caution">
    <text evidence="1">The sequence shown here is derived from an EMBL/GenBank/DDBJ whole genome shotgun (WGS) entry which is preliminary data.</text>
</comment>
<evidence type="ECO:0008006" key="3">
    <source>
        <dbReference type="Google" id="ProtNLM"/>
    </source>
</evidence>
<gene>
    <name evidence="1" type="ORF">DRJ31_05395</name>
</gene>